<proteinExistence type="predicted"/>
<dbReference type="AlphaFoldDB" id="A0A2T3AUA2"/>
<dbReference type="OrthoDB" id="25896at2759"/>
<keyword evidence="2" id="KW-1185">Reference proteome</keyword>
<accession>A0A2T3AUA2</accession>
<organism evidence="1 2">
    <name type="scientific">Amorphotheca resinae ATCC 22711</name>
    <dbReference type="NCBI Taxonomy" id="857342"/>
    <lineage>
        <taxon>Eukaryota</taxon>
        <taxon>Fungi</taxon>
        <taxon>Dikarya</taxon>
        <taxon>Ascomycota</taxon>
        <taxon>Pezizomycotina</taxon>
        <taxon>Leotiomycetes</taxon>
        <taxon>Helotiales</taxon>
        <taxon>Amorphothecaceae</taxon>
        <taxon>Amorphotheca</taxon>
    </lineage>
</organism>
<dbReference type="InParanoid" id="A0A2T3AUA2"/>
<name>A0A2T3AUA2_AMORE</name>
<sequence>MQARMGKGTVSSLSSSSSWISSQCHALTCRGLIICARIPGNMQGQSVSQSVSSSVVFVARARNTEREREGFSYA</sequence>
<evidence type="ECO:0000313" key="1">
    <source>
        <dbReference type="EMBL" id="PSS12259.1"/>
    </source>
</evidence>
<reference evidence="1 2" key="1">
    <citation type="journal article" date="2018" name="New Phytol.">
        <title>Comparative genomics and transcriptomics depict ericoid mycorrhizal fungi as versatile saprotrophs and plant mutualists.</title>
        <authorList>
            <person name="Martino E."/>
            <person name="Morin E."/>
            <person name="Grelet G.A."/>
            <person name="Kuo A."/>
            <person name="Kohler A."/>
            <person name="Daghino S."/>
            <person name="Barry K.W."/>
            <person name="Cichocki N."/>
            <person name="Clum A."/>
            <person name="Dockter R.B."/>
            <person name="Hainaut M."/>
            <person name="Kuo R.C."/>
            <person name="LaButti K."/>
            <person name="Lindahl B.D."/>
            <person name="Lindquist E.A."/>
            <person name="Lipzen A."/>
            <person name="Khouja H.R."/>
            <person name="Magnuson J."/>
            <person name="Murat C."/>
            <person name="Ohm R.A."/>
            <person name="Singer S.W."/>
            <person name="Spatafora J.W."/>
            <person name="Wang M."/>
            <person name="Veneault-Fourrey C."/>
            <person name="Henrissat B."/>
            <person name="Grigoriev I.V."/>
            <person name="Martin F.M."/>
            <person name="Perotto S."/>
        </authorList>
    </citation>
    <scope>NUCLEOTIDE SEQUENCE [LARGE SCALE GENOMIC DNA]</scope>
    <source>
        <strain evidence="1 2">ATCC 22711</strain>
    </source>
</reference>
<protein>
    <submittedName>
        <fullName evidence="1">Uncharacterized protein</fullName>
    </submittedName>
</protein>
<dbReference type="RefSeq" id="XP_024718257.1">
    <property type="nucleotide sequence ID" value="XM_024866929.1"/>
</dbReference>
<gene>
    <name evidence="1" type="ORF">M430DRAFT_36449</name>
</gene>
<dbReference type="GeneID" id="36575010"/>
<evidence type="ECO:0000313" key="2">
    <source>
        <dbReference type="Proteomes" id="UP000241818"/>
    </source>
</evidence>
<dbReference type="EMBL" id="KZ679015">
    <property type="protein sequence ID" value="PSS12259.1"/>
    <property type="molecule type" value="Genomic_DNA"/>
</dbReference>
<dbReference type="Proteomes" id="UP000241818">
    <property type="component" value="Unassembled WGS sequence"/>
</dbReference>